<reference evidence="3" key="1">
    <citation type="journal article" date="2020" name="New Phytol.">
        <title>Comparative genomics reveals dynamic genome evolution in host specialist ectomycorrhizal fungi.</title>
        <authorList>
            <person name="Lofgren L.A."/>
            <person name="Nguyen N.H."/>
            <person name="Vilgalys R."/>
            <person name="Ruytinx J."/>
            <person name="Liao H.L."/>
            <person name="Branco S."/>
            <person name="Kuo A."/>
            <person name="LaButti K."/>
            <person name="Lipzen A."/>
            <person name="Andreopoulos W."/>
            <person name="Pangilinan J."/>
            <person name="Riley R."/>
            <person name="Hundley H."/>
            <person name="Na H."/>
            <person name="Barry K."/>
            <person name="Grigoriev I.V."/>
            <person name="Stajich J.E."/>
            <person name="Kennedy P.G."/>
        </authorList>
    </citation>
    <scope>NUCLEOTIDE SEQUENCE</scope>
    <source>
        <strain evidence="3">DOB743</strain>
    </source>
</reference>
<feature type="region of interest" description="Disordered" evidence="1">
    <location>
        <begin position="1"/>
        <end position="24"/>
    </location>
</feature>
<dbReference type="Proteomes" id="UP000714275">
    <property type="component" value="Unassembled WGS sequence"/>
</dbReference>
<dbReference type="GO" id="GO:0004672">
    <property type="term" value="F:protein kinase activity"/>
    <property type="evidence" value="ECO:0007669"/>
    <property type="project" value="InterPro"/>
</dbReference>
<dbReference type="GO" id="GO:0005524">
    <property type="term" value="F:ATP binding"/>
    <property type="evidence" value="ECO:0007669"/>
    <property type="project" value="InterPro"/>
</dbReference>
<feature type="domain" description="Protein kinase" evidence="2">
    <location>
        <begin position="279"/>
        <end position="562"/>
    </location>
</feature>
<dbReference type="SUPFAM" id="SSF56112">
    <property type="entry name" value="Protein kinase-like (PK-like)"/>
    <property type="match status" value="1"/>
</dbReference>
<feature type="non-terminal residue" evidence="3">
    <location>
        <position position="562"/>
    </location>
</feature>
<organism evidence="3 4">
    <name type="scientific">Suillus placidus</name>
    <dbReference type="NCBI Taxonomy" id="48579"/>
    <lineage>
        <taxon>Eukaryota</taxon>
        <taxon>Fungi</taxon>
        <taxon>Dikarya</taxon>
        <taxon>Basidiomycota</taxon>
        <taxon>Agaricomycotina</taxon>
        <taxon>Agaricomycetes</taxon>
        <taxon>Agaricomycetidae</taxon>
        <taxon>Boletales</taxon>
        <taxon>Suillineae</taxon>
        <taxon>Suillaceae</taxon>
        <taxon>Suillus</taxon>
    </lineage>
</organism>
<dbReference type="AlphaFoldDB" id="A0A9P6ZGX7"/>
<evidence type="ECO:0000313" key="4">
    <source>
        <dbReference type="Proteomes" id="UP000714275"/>
    </source>
</evidence>
<dbReference type="PANTHER" id="PTHR38248">
    <property type="entry name" value="FUNK1 6"/>
    <property type="match status" value="1"/>
</dbReference>
<accession>A0A9P6ZGX7</accession>
<keyword evidence="4" id="KW-1185">Reference proteome</keyword>
<dbReference type="InterPro" id="IPR040976">
    <property type="entry name" value="Pkinase_fungal"/>
</dbReference>
<dbReference type="InterPro" id="IPR011009">
    <property type="entry name" value="Kinase-like_dom_sf"/>
</dbReference>
<dbReference type="InterPro" id="IPR000719">
    <property type="entry name" value="Prot_kinase_dom"/>
</dbReference>
<dbReference type="OrthoDB" id="3260094at2759"/>
<comment type="caution">
    <text evidence="3">The sequence shown here is derived from an EMBL/GenBank/DDBJ whole genome shotgun (WGS) entry which is preliminary data.</text>
</comment>
<dbReference type="Pfam" id="PF17667">
    <property type="entry name" value="Pkinase_fungal"/>
    <property type="match status" value="1"/>
</dbReference>
<evidence type="ECO:0000313" key="3">
    <source>
        <dbReference type="EMBL" id="KAG1764673.1"/>
    </source>
</evidence>
<name>A0A9P6ZGX7_9AGAM</name>
<dbReference type="PROSITE" id="PS50011">
    <property type="entry name" value="PROTEIN_KINASE_DOM"/>
    <property type="match status" value="1"/>
</dbReference>
<sequence>MQPEAPHTPPSQNSPMLSPDTVPVARHTSQADYRTGDLKLGRIAVLADLRRYLQVPFDCLMKCVGAGPSQPDLQRIRNNLTKRKILTDDESGLRWTDFTSPATSKESEENAFKPLGRIIAEILAEVSDHGVSFLANPNGTPLSERNNTSRPDGYLVLSNKKTEPKIHWFDDAVPFEFKKGRDIESLRDDEQKIIWSLHNIMREDLLRRFAFGITIEDTQLRLWLSNRAFLAVTEPINIFENIDGVISLFCALGSASASSTMKELGWDPTVERIRDGEVFQYKFTIGDEVFTTTRELATYGADSMVGRGTRVYEATDAEGKKVAVKDSWREVERQSEGEILENILASCEEKLQPNDLVKAKRHFVGVRLWQDVAIDDTRDETLDLMAAEEHNRTWVSIDLNPTLSTKRHLSSKGDVPDSGQLSALFSTQLGIIAHKIPRRVHTRTVFHDVGVALKDVTSLAHNLTCLSGALTALYYLHKAGWVHRDFSVGNAIWVDGVGKLGDFEYAKEIDSDTSNDVRTGTMHFMAVEVESQEYLFSPRHAHHRHQPSFRMNFLHDIESIWW</sequence>
<proteinExistence type="predicted"/>
<dbReference type="EMBL" id="JABBWD010000120">
    <property type="protein sequence ID" value="KAG1764673.1"/>
    <property type="molecule type" value="Genomic_DNA"/>
</dbReference>
<dbReference type="PANTHER" id="PTHR38248:SF2">
    <property type="entry name" value="FUNK1 11"/>
    <property type="match status" value="1"/>
</dbReference>
<evidence type="ECO:0000256" key="1">
    <source>
        <dbReference type="SAM" id="MobiDB-lite"/>
    </source>
</evidence>
<gene>
    <name evidence="3" type="ORF">EV702DRAFT_1014331</name>
</gene>
<evidence type="ECO:0000259" key="2">
    <source>
        <dbReference type="PROSITE" id="PS50011"/>
    </source>
</evidence>
<protein>
    <recommendedName>
        <fullName evidence="2">Protein kinase domain-containing protein</fullName>
    </recommendedName>
</protein>
<dbReference type="Gene3D" id="1.10.510.10">
    <property type="entry name" value="Transferase(Phosphotransferase) domain 1"/>
    <property type="match status" value="1"/>
</dbReference>